<dbReference type="GO" id="GO:0001405">
    <property type="term" value="C:PAM complex, Tim23 associated import motor"/>
    <property type="evidence" value="ECO:0007669"/>
    <property type="project" value="UniProtKB-UniRule"/>
</dbReference>
<dbReference type="PANTHER" id="PTHR28021:SF1">
    <property type="entry name" value="PRESEQUENCE TRANSLOCATED-ASSOCIATED MOTOR SUBUNIT PAM17, MITOCHONDRIAL"/>
    <property type="match status" value="1"/>
</dbReference>
<dbReference type="InterPro" id="IPR013875">
    <property type="entry name" value="Pam17"/>
</dbReference>
<comment type="caution">
    <text evidence="13">The sequence shown here is derived from an EMBL/GenBank/DDBJ whole genome shotgun (WGS) entry which is preliminary data.</text>
</comment>
<evidence type="ECO:0000256" key="9">
    <source>
        <dbReference type="ARBA" id="ARBA00023010"/>
    </source>
</evidence>
<keyword evidence="6 12" id="KW-0653">Protein transport</keyword>
<comment type="similarity">
    <text evidence="2 12">Belongs to the PAM17 family.</text>
</comment>
<evidence type="ECO:0000256" key="4">
    <source>
        <dbReference type="ARBA" id="ARBA00022692"/>
    </source>
</evidence>
<comment type="subunit">
    <text evidence="12">Component of the PAM complex.</text>
</comment>
<evidence type="ECO:0000256" key="3">
    <source>
        <dbReference type="ARBA" id="ARBA00022448"/>
    </source>
</evidence>
<dbReference type="EMBL" id="BTFZ01000004">
    <property type="protein sequence ID" value="GMM34953.1"/>
    <property type="molecule type" value="Genomic_DNA"/>
</dbReference>
<dbReference type="Pfam" id="PF08566">
    <property type="entry name" value="Pam17"/>
    <property type="match status" value="1"/>
</dbReference>
<dbReference type="GeneID" id="90072932"/>
<sequence length="202" mass="22975">MFSRFVGLTGFRSTGIISRATFARINTINSIARRNFSRSTVRLQESVSAAKPQLKWNEFLKLRKQERRINMVSSIFTAWIGASVGLAYVSQLEMDLSFQIYGFDPILVMCVALISCGALGFLSGPLVGSTLFKAKNKGVLKLYEQKNSTFLKHIIKNRVDASRQSFSNPVPDFYGEKITSLKDYKQWLRDCNAYRRKTTDFI</sequence>
<dbReference type="GO" id="GO:0030150">
    <property type="term" value="P:protein import into mitochondrial matrix"/>
    <property type="evidence" value="ECO:0007669"/>
    <property type="project" value="UniProtKB-UniRule"/>
</dbReference>
<evidence type="ECO:0000256" key="12">
    <source>
        <dbReference type="RuleBase" id="RU367146"/>
    </source>
</evidence>
<keyword evidence="10 12" id="KW-0496">Mitochondrion</keyword>
<evidence type="ECO:0000256" key="7">
    <source>
        <dbReference type="ARBA" id="ARBA00022946"/>
    </source>
</evidence>
<evidence type="ECO:0000256" key="10">
    <source>
        <dbReference type="ARBA" id="ARBA00023128"/>
    </source>
</evidence>
<gene>
    <name evidence="13" type="ORF">DASC09_022780</name>
</gene>
<keyword evidence="3 12" id="KW-0813">Transport</keyword>
<organism evidence="13 14">
    <name type="scientific">Saccharomycopsis crataegensis</name>
    <dbReference type="NCBI Taxonomy" id="43959"/>
    <lineage>
        <taxon>Eukaryota</taxon>
        <taxon>Fungi</taxon>
        <taxon>Dikarya</taxon>
        <taxon>Ascomycota</taxon>
        <taxon>Saccharomycotina</taxon>
        <taxon>Saccharomycetes</taxon>
        <taxon>Saccharomycopsidaceae</taxon>
        <taxon>Saccharomycopsis</taxon>
    </lineage>
</organism>
<proteinExistence type="inferred from homology"/>
<evidence type="ECO:0000256" key="2">
    <source>
        <dbReference type="ARBA" id="ARBA00006837"/>
    </source>
</evidence>
<comment type="function">
    <text evidence="12">Component of the PAM complex, a complex required for the translocation of transit peptide-containing proteins from the inner membrane into the mitochondrial matrix in an ATP-dependent manner.</text>
</comment>
<evidence type="ECO:0000256" key="11">
    <source>
        <dbReference type="ARBA" id="ARBA00023136"/>
    </source>
</evidence>
<feature type="transmembrane region" description="Helical" evidence="12">
    <location>
        <begin position="69"/>
        <end position="90"/>
    </location>
</feature>
<keyword evidence="11 12" id="KW-0472">Membrane</keyword>
<keyword evidence="9 12" id="KW-0811">Translocation</keyword>
<keyword evidence="14" id="KW-1185">Reference proteome</keyword>
<dbReference type="RefSeq" id="XP_064851953.1">
    <property type="nucleotide sequence ID" value="XM_064995881.1"/>
</dbReference>
<evidence type="ECO:0000256" key="8">
    <source>
        <dbReference type="ARBA" id="ARBA00022989"/>
    </source>
</evidence>
<dbReference type="Proteomes" id="UP001360560">
    <property type="component" value="Unassembled WGS sequence"/>
</dbReference>
<protein>
    <recommendedName>
        <fullName evidence="12">Presequence translocated-associated motor subunit PAM17</fullName>
    </recommendedName>
</protein>
<comment type="subcellular location">
    <subcellularLocation>
        <location evidence="1 12">Mitochondrion inner membrane</location>
        <topology evidence="1 12">Multi-pass membrane protein</topology>
    </subcellularLocation>
</comment>
<keyword evidence="5 12" id="KW-0999">Mitochondrion inner membrane</keyword>
<evidence type="ECO:0000313" key="13">
    <source>
        <dbReference type="EMBL" id="GMM34953.1"/>
    </source>
</evidence>
<reference evidence="13 14" key="1">
    <citation type="journal article" date="2023" name="Elife">
        <title>Identification of key yeast species and microbe-microbe interactions impacting larval growth of Drosophila in the wild.</title>
        <authorList>
            <person name="Mure A."/>
            <person name="Sugiura Y."/>
            <person name="Maeda R."/>
            <person name="Honda K."/>
            <person name="Sakurai N."/>
            <person name="Takahashi Y."/>
            <person name="Watada M."/>
            <person name="Katoh T."/>
            <person name="Gotoh A."/>
            <person name="Gotoh Y."/>
            <person name="Taniguchi I."/>
            <person name="Nakamura K."/>
            <person name="Hayashi T."/>
            <person name="Katayama T."/>
            <person name="Uemura T."/>
            <person name="Hattori Y."/>
        </authorList>
    </citation>
    <scope>NUCLEOTIDE SEQUENCE [LARGE SCALE GENOMIC DNA]</scope>
    <source>
        <strain evidence="13 14">SC-9</strain>
    </source>
</reference>
<evidence type="ECO:0000256" key="1">
    <source>
        <dbReference type="ARBA" id="ARBA00004448"/>
    </source>
</evidence>
<dbReference type="PANTHER" id="PTHR28021">
    <property type="entry name" value="PRESEQUENCE TRANSLOCATED-ASSOCIATED MOTOR SUBUNIT PAM17, MITOCHONDRIAL"/>
    <property type="match status" value="1"/>
</dbReference>
<accession>A0AAV5QJD3</accession>
<keyword evidence="8 12" id="KW-1133">Transmembrane helix</keyword>
<keyword evidence="7" id="KW-0809">Transit peptide</keyword>
<evidence type="ECO:0000313" key="14">
    <source>
        <dbReference type="Proteomes" id="UP001360560"/>
    </source>
</evidence>
<feature type="transmembrane region" description="Helical" evidence="12">
    <location>
        <begin position="106"/>
        <end position="132"/>
    </location>
</feature>
<evidence type="ECO:0000256" key="5">
    <source>
        <dbReference type="ARBA" id="ARBA00022792"/>
    </source>
</evidence>
<name>A0AAV5QJD3_9ASCO</name>
<keyword evidence="4 12" id="KW-0812">Transmembrane</keyword>
<evidence type="ECO:0000256" key="6">
    <source>
        <dbReference type="ARBA" id="ARBA00022927"/>
    </source>
</evidence>
<dbReference type="AlphaFoldDB" id="A0AAV5QJD3"/>